<keyword evidence="5 6" id="KW-0460">Magnesium</keyword>
<evidence type="ECO:0000313" key="9">
    <source>
        <dbReference type="Proteomes" id="UP000034150"/>
    </source>
</evidence>
<comment type="function">
    <text evidence="6">Toxic component of a toxin-antitoxin (TA) system. An RNase.</text>
</comment>
<dbReference type="GO" id="GO:0016787">
    <property type="term" value="F:hydrolase activity"/>
    <property type="evidence" value="ECO:0007669"/>
    <property type="project" value="UniProtKB-KW"/>
</dbReference>
<comment type="cofactor">
    <cofactor evidence="6">
        <name>Mg(2+)</name>
        <dbReference type="ChEBI" id="CHEBI:18420"/>
    </cofactor>
</comment>
<feature type="domain" description="PIN" evidence="7">
    <location>
        <begin position="2"/>
        <end position="115"/>
    </location>
</feature>
<evidence type="ECO:0000256" key="4">
    <source>
        <dbReference type="ARBA" id="ARBA00022801"/>
    </source>
</evidence>
<keyword evidence="4 6" id="KW-0378">Hydrolase</keyword>
<dbReference type="HAMAP" id="MF_00265">
    <property type="entry name" value="VapC_Nob1"/>
    <property type="match status" value="1"/>
</dbReference>
<comment type="caution">
    <text evidence="6">Lacks conserved residue(s) required for the propagation of feature annotation.</text>
</comment>
<dbReference type="EMBL" id="LAUZ02000007">
    <property type="protein sequence ID" value="KKF03807.1"/>
    <property type="molecule type" value="Genomic_DNA"/>
</dbReference>
<feature type="binding site" evidence="6">
    <location>
        <position position="5"/>
    </location>
    <ligand>
        <name>Mg(2+)</name>
        <dbReference type="ChEBI" id="CHEBI:18420"/>
    </ligand>
</feature>
<dbReference type="InterPro" id="IPR002716">
    <property type="entry name" value="PIN_dom"/>
</dbReference>
<keyword evidence="3 6" id="KW-0479">Metal-binding</keyword>
<dbReference type="AlphaFoldDB" id="A0A0M2K9Z7"/>
<dbReference type="PANTHER" id="PTHR35901:SF1">
    <property type="entry name" value="EXONUCLEASE VAPC9"/>
    <property type="match status" value="1"/>
</dbReference>
<accession>A0A0M2K9Z7</accession>
<proteinExistence type="inferred from homology"/>
<evidence type="ECO:0000256" key="3">
    <source>
        <dbReference type="ARBA" id="ARBA00022723"/>
    </source>
</evidence>
<comment type="similarity">
    <text evidence="6">Belongs to the PINc/VapC protein family.</text>
</comment>
<name>A0A0M2K9Z7_9MYCO</name>
<dbReference type="EC" id="3.1.-.-" evidence="6"/>
<dbReference type="InterPro" id="IPR044153">
    <property type="entry name" value="PIN_Pae0151-like"/>
</dbReference>
<sequence length="127" mass="13365">MIVVDASAAVAALLNDGQARERLAAERVWAPEVIDVEVVNGLRSCLARGRIDEAAAQAAFTAWQGLGIRRVSGRGLLPRVWELREVLDTAGASYVALAEALDCAVVTADAKLSAITAARCPVLRVAN</sequence>
<dbReference type="Pfam" id="PF01850">
    <property type="entry name" value="PIN"/>
    <property type="match status" value="1"/>
</dbReference>
<evidence type="ECO:0000259" key="7">
    <source>
        <dbReference type="Pfam" id="PF01850"/>
    </source>
</evidence>
<evidence type="ECO:0000256" key="1">
    <source>
        <dbReference type="ARBA" id="ARBA00022649"/>
    </source>
</evidence>
<dbReference type="PANTHER" id="PTHR35901">
    <property type="entry name" value="RIBONUCLEASE VAPC3"/>
    <property type="match status" value="1"/>
</dbReference>
<evidence type="ECO:0000256" key="6">
    <source>
        <dbReference type="HAMAP-Rule" id="MF_00265"/>
    </source>
</evidence>
<dbReference type="InterPro" id="IPR029060">
    <property type="entry name" value="PIN-like_dom_sf"/>
</dbReference>
<dbReference type="Gene3D" id="3.40.50.1010">
    <property type="entry name" value="5'-nuclease"/>
    <property type="match status" value="1"/>
</dbReference>
<evidence type="ECO:0000313" key="8">
    <source>
        <dbReference type="EMBL" id="KKF03807.1"/>
    </source>
</evidence>
<gene>
    <name evidence="6" type="primary">vapC</name>
    <name evidence="8" type="ORF">WN67_00765</name>
</gene>
<evidence type="ECO:0000256" key="5">
    <source>
        <dbReference type="ARBA" id="ARBA00022842"/>
    </source>
</evidence>
<organism evidence="8 9">
    <name type="scientific">Mycolicibacterium obuense</name>
    <dbReference type="NCBI Taxonomy" id="1807"/>
    <lineage>
        <taxon>Bacteria</taxon>
        <taxon>Bacillati</taxon>
        <taxon>Actinomycetota</taxon>
        <taxon>Actinomycetes</taxon>
        <taxon>Mycobacteriales</taxon>
        <taxon>Mycobacteriaceae</taxon>
        <taxon>Mycolicibacterium</taxon>
    </lineage>
</organism>
<evidence type="ECO:0000256" key="2">
    <source>
        <dbReference type="ARBA" id="ARBA00022722"/>
    </source>
</evidence>
<dbReference type="SUPFAM" id="SSF88723">
    <property type="entry name" value="PIN domain-like"/>
    <property type="match status" value="1"/>
</dbReference>
<dbReference type="InterPro" id="IPR051619">
    <property type="entry name" value="TypeII_TA_RNase_PINc/VapC"/>
</dbReference>
<reference evidence="8 9" key="1">
    <citation type="journal article" date="2015" name="Genome Announc.">
        <title>Draft Genome Sequence of Mycobacterium obuense Strain UC1, Isolated from Patient Sputum.</title>
        <authorList>
            <person name="Greninger A.L."/>
            <person name="Cunningham G."/>
            <person name="Hsu E.D."/>
            <person name="Yu J.M."/>
            <person name="Chiu C.Y."/>
            <person name="Miller S."/>
        </authorList>
    </citation>
    <scope>NUCLEOTIDE SEQUENCE [LARGE SCALE GENOMIC DNA]</scope>
    <source>
        <strain evidence="8 9">UC1</strain>
    </source>
</reference>
<dbReference type="Proteomes" id="UP000034150">
    <property type="component" value="Unassembled WGS sequence"/>
</dbReference>
<comment type="caution">
    <text evidence="8">The sequence shown here is derived from an EMBL/GenBank/DDBJ whole genome shotgun (WGS) entry which is preliminary data.</text>
</comment>
<keyword evidence="9" id="KW-1185">Reference proteome</keyword>
<dbReference type="GO" id="GO:0090729">
    <property type="term" value="F:toxin activity"/>
    <property type="evidence" value="ECO:0007669"/>
    <property type="project" value="UniProtKB-KW"/>
</dbReference>
<protein>
    <recommendedName>
        <fullName evidence="6">Ribonuclease VapC</fullName>
        <shortName evidence="6">RNase VapC</shortName>
        <ecNumber evidence="6">3.1.-.-</ecNumber>
    </recommendedName>
    <alternativeName>
        <fullName evidence="6">Toxin VapC</fullName>
    </alternativeName>
</protein>
<dbReference type="PATRIC" id="fig|1807.13.peg.959"/>
<keyword evidence="2 6" id="KW-0540">Nuclease</keyword>
<dbReference type="GO" id="GO:0004540">
    <property type="term" value="F:RNA nuclease activity"/>
    <property type="evidence" value="ECO:0007669"/>
    <property type="project" value="InterPro"/>
</dbReference>
<dbReference type="CDD" id="cd09873">
    <property type="entry name" value="PIN_Pae0151-like"/>
    <property type="match status" value="1"/>
</dbReference>
<dbReference type="InterPro" id="IPR022907">
    <property type="entry name" value="VapC_family"/>
</dbReference>
<dbReference type="OrthoDB" id="4377304at2"/>
<keyword evidence="1 6" id="KW-1277">Toxin-antitoxin system</keyword>
<keyword evidence="6" id="KW-0800">Toxin</keyword>
<dbReference type="GO" id="GO:0000287">
    <property type="term" value="F:magnesium ion binding"/>
    <property type="evidence" value="ECO:0007669"/>
    <property type="project" value="UniProtKB-UniRule"/>
</dbReference>